<sequence length="84" mass="9909">MVKQMIQIFTRVKPPVWKHQSGIYSIDDDENLTPSLEIIIPRDLTYGFVNNKRENYRFKKKKKLTSVITICLLVRLSPLESMKI</sequence>
<protein>
    <submittedName>
        <fullName evidence="1">Uncharacterized protein</fullName>
    </submittedName>
</protein>
<dbReference type="Proteomes" id="UP000694564">
    <property type="component" value="Chromosome 5"/>
</dbReference>
<dbReference type="Ensembl" id="ENSSVLT00005029733.1">
    <property type="protein sequence ID" value="ENSSVLP00005026740.1"/>
    <property type="gene ID" value="ENSSVLG00005021192.1"/>
</dbReference>
<keyword evidence="2" id="KW-1185">Reference proteome</keyword>
<reference evidence="1" key="2">
    <citation type="submission" date="2025-09" db="UniProtKB">
        <authorList>
            <consortium name="Ensembl"/>
        </authorList>
    </citation>
    <scope>IDENTIFICATION</scope>
</reference>
<dbReference type="AlphaFoldDB" id="A0A8D2DNK3"/>
<evidence type="ECO:0000313" key="2">
    <source>
        <dbReference type="Proteomes" id="UP000694564"/>
    </source>
</evidence>
<proteinExistence type="predicted"/>
<dbReference type="OrthoDB" id="3176171at2759"/>
<name>A0A8D2DNK3_SCIVU</name>
<reference evidence="1" key="1">
    <citation type="submission" date="2025-08" db="UniProtKB">
        <authorList>
            <consortium name="Ensembl"/>
        </authorList>
    </citation>
    <scope>IDENTIFICATION</scope>
</reference>
<evidence type="ECO:0000313" key="1">
    <source>
        <dbReference type="Ensembl" id="ENSSVLP00005026740.1"/>
    </source>
</evidence>
<accession>A0A8D2DNK3</accession>
<dbReference type="GeneTree" id="ENSGT01000000221272"/>
<organism evidence="1 2">
    <name type="scientific">Sciurus vulgaris</name>
    <name type="common">Eurasian red squirrel</name>
    <dbReference type="NCBI Taxonomy" id="55149"/>
    <lineage>
        <taxon>Eukaryota</taxon>
        <taxon>Metazoa</taxon>
        <taxon>Chordata</taxon>
        <taxon>Craniata</taxon>
        <taxon>Vertebrata</taxon>
        <taxon>Euteleostomi</taxon>
        <taxon>Mammalia</taxon>
        <taxon>Eutheria</taxon>
        <taxon>Euarchontoglires</taxon>
        <taxon>Glires</taxon>
        <taxon>Rodentia</taxon>
        <taxon>Sciuromorpha</taxon>
        <taxon>Sciuridae</taxon>
        <taxon>Sciurinae</taxon>
        <taxon>Sciurini</taxon>
        <taxon>Sciurus</taxon>
    </lineage>
</organism>